<keyword evidence="2" id="KW-1185">Reference proteome</keyword>
<evidence type="ECO:0000313" key="2">
    <source>
        <dbReference type="Proteomes" id="UP001524569"/>
    </source>
</evidence>
<dbReference type="EMBL" id="JANIBM010000022">
    <property type="protein sequence ID" value="MCQ8182408.1"/>
    <property type="molecule type" value="Genomic_DNA"/>
</dbReference>
<organism evidence="1 2">
    <name type="scientific">Methylomonas aurea</name>
    <dbReference type="NCBI Taxonomy" id="2952224"/>
    <lineage>
        <taxon>Bacteria</taxon>
        <taxon>Pseudomonadati</taxon>
        <taxon>Pseudomonadota</taxon>
        <taxon>Gammaproteobacteria</taxon>
        <taxon>Methylococcales</taxon>
        <taxon>Methylococcaceae</taxon>
        <taxon>Methylomonas</taxon>
    </lineage>
</organism>
<dbReference type="InterPro" id="IPR010836">
    <property type="entry name" value="SapC"/>
</dbReference>
<name>A0ABT1UJJ7_9GAMM</name>
<sequence>MATQLLIYEKVVPVSKDRHTGWSVKAGNDYSFAKHINSVPVLAVEFASAADEYTLVFAGNEDGMMPIALLGIKERENLFVNESNHWDAKYIPAFIRRYPFVFSESEDRSTFTLCIDEDFVGCNQDNKGERLFDAEGERTQYLDNMLRFVNEYQGQNLRTQAFCQKLRDLDLLEPMQAEFTLTSGQRSRLAGFFAVNRERLKRLNDEQVIDLFKLDELELIYLHLQSMRNFTGMLERSAAHNSAPAADADKPAEAAIATDHAPDEKLH</sequence>
<proteinExistence type="predicted"/>
<accession>A0ABT1UJJ7</accession>
<dbReference type="RefSeq" id="WP_256611714.1">
    <property type="nucleotide sequence ID" value="NZ_JANIBM010000022.1"/>
</dbReference>
<dbReference type="Pfam" id="PF07277">
    <property type="entry name" value="SapC"/>
    <property type="match status" value="1"/>
</dbReference>
<evidence type="ECO:0000313" key="1">
    <source>
        <dbReference type="EMBL" id="MCQ8182408.1"/>
    </source>
</evidence>
<protein>
    <submittedName>
        <fullName evidence="1">SapC family protein</fullName>
    </submittedName>
</protein>
<gene>
    <name evidence="1" type="ORF">NP603_14905</name>
</gene>
<comment type="caution">
    <text evidence="1">The sequence shown here is derived from an EMBL/GenBank/DDBJ whole genome shotgun (WGS) entry which is preliminary data.</text>
</comment>
<reference evidence="1 2" key="1">
    <citation type="submission" date="2022-07" db="EMBL/GenBank/DDBJ databases">
        <title>Methylomonas rivi sp. nov., Methylomonas rosea sp. nov., Methylomonas aureus sp. nov. and Methylomonas subterranea sp. nov., four novel methanotrophs isolated from a freshwater creek and the deep terrestrial subsurface.</title>
        <authorList>
            <person name="Abin C."/>
            <person name="Sankaranarayanan K."/>
            <person name="Garner C."/>
            <person name="Sindelar R."/>
            <person name="Kotary K."/>
            <person name="Garner R."/>
            <person name="Barclay S."/>
            <person name="Lawson P."/>
            <person name="Krumholz L."/>
        </authorList>
    </citation>
    <scope>NUCLEOTIDE SEQUENCE [LARGE SCALE GENOMIC DNA]</scope>
    <source>
        <strain evidence="1 2">SURF-1</strain>
    </source>
</reference>
<dbReference type="Proteomes" id="UP001524569">
    <property type="component" value="Unassembled WGS sequence"/>
</dbReference>